<sequence length="440" mass="50130">MQLLPETVSINAHDRQRVTHANQQVIEELAKLDIDTILEMNSDIMKANRERHKKNIAHAQRSSDQAGSPMASLITIATVDLEIIRKNPTRFEALKKFFTDPIFLWFEQRNKKDKERESREAGDPDRAEDERRKSHVLPPMVEVRRDQTTPDNPTFCHELHEAGRHFQIPLSLFTTPRLAYISANAHGLKKIKVSRLGEPNISIFDLIAILKHFGIDPKDPLDGLSFNKFHQAGRNLWLFEITRDGIQDGSGIRASWTKAHFGFWDSKPEAEALYRYWKPKEWRMREERFTYSLAFDLQDYRDEWTQTKSAADTDLKLEVIRSGSLAKPYNSPRLSGAQSSIGPSMPFPSGSKGKSGSTSCCLGCGIRGHGVGDCSSSKLLWAVLRDGRLCTPNHESRRICLAFNIYGKACKRCEDYKVCSFCGSRSHHAFAWICRDQPPL</sequence>
<protein>
    <submittedName>
        <fullName evidence="2">Uncharacterized protein</fullName>
    </submittedName>
</protein>
<evidence type="ECO:0000313" key="2">
    <source>
        <dbReference type="EMBL" id="KAJ3981542.1"/>
    </source>
</evidence>
<accession>A0AA38PTS8</accession>
<feature type="region of interest" description="Disordered" evidence="1">
    <location>
        <begin position="113"/>
        <end position="135"/>
    </location>
</feature>
<dbReference type="Proteomes" id="UP001163850">
    <property type="component" value="Unassembled WGS sequence"/>
</dbReference>
<proteinExistence type="predicted"/>
<dbReference type="AlphaFoldDB" id="A0AA38PTS8"/>
<evidence type="ECO:0000313" key="3">
    <source>
        <dbReference type="Proteomes" id="UP001163850"/>
    </source>
</evidence>
<evidence type="ECO:0000256" key="1">
    <source>
        <dbReference type="SAM" id="MobiDB-lite"/>
    </source>
</evidence>
<gene>
    <name evidence="2" type="ORF">F5890DRAFT_1615914</name>
</gene>
<reference evidence="2" key="1">
    <citation type="submission" date="2022-08" db="EMBL/GenBank/DDBJ databases">
        <authorList>
            <consortium name="DOE Joint Genome Institute"/>
            <person name="Min B."/>
            <person name="Riley R."/>
            <person name="Sierra-Patev S."/>
            <person name="Naranjo-Ortiz M."/>
            <person name="Looney B."/>
            <person name="Konkel Z."/>
            <person name="Slot J.C."/>
            <person name="Sakamoto Y."/>
            <person name="Steenwyk J.L."/>
            <person name="Rokas A."/>
            <person name="Carro J."/>
            <person name="Camarero S."/>
            <person name="Ferreira P."/>
            <person name="Molpeceres G."/>
            <person name="Ruiz-Duenas F.J."/>
            <person name="Serrano A."/>
            <person name="Henrissat B."/>
            <person name="Drula E."/>
            <person name="Hughes K.W."/>
            <person name="Mata J.L."/>
            <person name="Ishikawa N.K."/>
            <person name="Vargas-Isla R."/>
            <person name="Ushijima S."/>
            <person name="Smith C.A."/>
            <person name="Ahrendt S."/>
            <person name="Andreopoulos W."/>
            <person name="He G."/>
            <person name="Labutti K."/>
            <person name="Lipzen A."/>
            <person name="Ng V."/>
            <person name="Sandor L."/>
            <person name="Barry K."/>
            <person name="Martinez A.T."/>
            <person name="Xiao Y."/>
            <person name="Gibbons J.G."/>
            <person name="Terashima K."/>
            <person name="Hibbett D.S."/>
            <person name="Grigoriev I.V."/>
        </authorList>
    </citation>
    <scope>NUCLEOTIDE SEQUENCE</scope>
    <source>
        <strain evidence="2">TFB7829</strain>
    </source>
</reference>
<organism evidence="2 3">
    <name type="scientific">Lentinula detonsa</name>
    <dbReference type="NCBI Taxonomy" id="2804962"/>
    <lineage>
        <taxon>Eukaryota</taxon>
        <taxon>Fungi</taxon>
        <taxon>Dikarya</taxon>
        <taxon>Basidiomycota</taxon>
        <taxon>Agaricomycotina</taxon>
        <taxon>Agaricomycetes</taxon>
        <taxon>Agaricomycetidae</taxon>
        <taxon>Agaricales</taxon>
        <taxon>Marasmiineae</taxon>
        <taxon>Omphalotaceae</taxon>
        <taxon>Lentinula</taxon>
    </lineage>
</organism>
<comment type="caution">
    <text evidence="2">The sequence shown here is derived from an EMBL/GenBank/DDBJ whole genome shotgun (WGS) entry which is preliminary data.</text>
</comment>
<feature type="compositionally biased region" description="Basic and acidic residues" evidence="1">
    <location>
        <begin position="113"/>
        <end position="132"/>
    </location>
</feature>
<dbReference type="EMBL" id="MU802109">
    <property type="protein sequence ID" value="KAJ3981542.1"/>
    <property type="molecule type" value="Genomic_DNA"/>
</dbReference>
<name>A0AA38PTS8_9AGAR</name>
<feature type="compositionally biased region" description="Polar residues" evidence="1">
    <location>
        <begin position="332"/>
        <end position="341"/>
    </location>
</feature>
<feature type="region of interest" description="Disordered" evidence="1">
    <location>
        <begin position="331"/>
        <end position="350"/>
    </location>
</feature>